<feature type="domain" description="Rieske" evidence="5">
    <location>
        <begin position="5"/>
        <end position="101"/>
    </location>
</feature>
<evidence type="ECO:0000256" key="1">
    <source>
        <dbReference type="ARBA" id="ARBA00022714"/>
    </source>
</evidence>
<evidence type="ECO:0000256" key="4">
    <source>
        <dbReference type="ARBA" id="ARBA00023014"/>
    </source>
</evidence>
<dbReference type="Pfam" id="PF00355">
    <property type="entry name" value="Rieske"/>
    <property type="match status" value="1"/>
</dbReference>
<evidence type="ECO:0000259" key="5">
    <source>
        <dbReference type="PROSITE" id="PS51296"/>
    </source>
</evidence>
<dbReference type="InterPro" id="IPR012747">
    <property type="entry name" value="MocE_2FeS"/>
</dbReference>
<dbReference type="InterPro" id="IPR017941">
    <property type="entry name" value="Rieske_2Fe-2S"/>
</dbReference>
<proteinExistence type="predicted"/>
<dbReference type="PANTHER" id="PTHR21496:SF23">
    <property type="entry name" value="3-PHENYLPROPIONATE_CINNAMIC ACID DIOXYGENASE FERREDOXIN SUBUNIT"/>
    <property type="match status" value="1"/>
</dbReference>
<keyword evidence="1" id="KW-0001">2Fe-2S</keyword>
<dbReference type="GO" id="GO:0051213">
    <property type="term" value="F:dioxygenase activity"/>
    <property type="evidence" value="ECO:0007669"/>
    <property type="project" value="UniProtKB-KW"/>
</dbReference>
<sequence length="104" mass="11917">MPDWIDACHVDDIETEEVIRFDHADRTYAIYHAPDDAFYCTSGLCTHEDVHLADGLVMDFEIECPKHSAVFDYRSGEVLSPPACINLKTYPTKIEDGRVWVNLR</sequence>
<organism evidence="6 7">
    <name type="scientific">Flavimaricola marinus</name>
    <dbReference type="NCBI Taxonomy" id="1819565"/>
    <lineage>
        <taxon>Bacteria</taxon>
        <taxon>Pseudomonadati</taxon>
        <taxon>Pseudomonadota</taxon>
        <taxon>Alphaproteobacteria</taxon>
        <taxon>Rhodobacterales</taxon>
        <taxon>Paracoccaceae</taxon>
        <taxon>Flavimaricola</taxon>
    </lineage>
</organism>
<dbReference type="Proteomes" id="UP000201613">
    <property type="component" value="Unassembled WGS sequence"/>
</dbReference>
<keyword evidence="3" id="KW-0408">Iron</keyword>
<keyword evidence="7" id="KW-1185">Reference proteome</keyword>
<dbReference type="AlphaFoldDB" id="A0A238LJB4"/>
<evidence type="ECO:0000256" key="2">
    <source>
        <dbReference type="ARBA" id="ARBA00022723"/>
    </source>
</evidence>
<evidence type="ECO:0000313" key="6">
    <source>
        <dbReference type="EMBL" id="SMY09769.1"/>
    </source>
</evidence>
<keyword evidence="2" id="KW-0479">Metal-binding</keyword>
<evidence type="ECO:0000256" key="3">
    <source>
        <dbReference type="ARBA" id="ARBA00023004"/>
    </source>
</evidence>
<dbReference type="NCBIfam" id="TIGR02377">
    <property type="entry name" value="MocE_fam_FeS"/>
    <property type="match status" value="1"/>
</dbReference>
<keyword evidence="4" id="KW-0411">Iron-sulfur</keyword>
<evidence type="ECO:0000313" key="7">
    <source>
        <dbReference type="Proteomes" id="UP000201613"/>
    </source>
</evidence>
<name>A0A238LJB4_9RHOB</name>
<protein>
    <submittedName>
        <fullName evidence="6">Naphthalene 1,2-dioxygenase system ferredoxin subunit</fullName>
    </submittedName>
</protein>
<dbReference type="EMBL" id="FXZK01000012">
    <property type="protein sequence ID" value="SMY09769.1"/>
    <property type="molecule type" value="Genomic_DNA"/>
</dbReference>
<reference evidence="6 7" key="1">
    <citation type="submission" date="2017-05" db="EMBL/GenBank/DDBJ databases">
        <authorList>
            <person name="Song R."/>
            <person name="Chenine A.L."/>
            <person name="Ruprecht R.M."/>
        </authorList>
    </citation>
    <scope>NUCLEOTIDE SEQUENCE [LARGE SCALE GENOMIC DNA]</scope>
    <source>
        <strain evidence="6 7">CECT 8899</strain>
    </source>
</reference>
<dbReference type="OrthoDB" id="9794175at2"/>
<dbReference type="PROSITE" id="PS51296">
    <property type="entry name" value="RIESKE"/>
    <property type="match status" value="1"/>
</dbReference>
<keyword evidence="6" id="KW-0223">Dioxygenase</keyword>
<dbReference type="GO" id="GO:0051537">
    <property type="term" value="F:2 iron, 2 sulfur cluster binding"/>
    <property type="evidence" value="ECO:0007669"/>
    <property type="project" value="UniProtKB-KW"/>
</dbReference>
<gene>
    <name evidence="6" type="primary">ndoA_3</name>
    <name evidence="6" type="ORF">LOM8899_03941</name>
</gene>
<dbReference type="InterPro" id="IPR036922">
    <property type="entry name" value="Rieske_2Fe-2S_sf"/>
</dbReference>
<keyword evidence="6" id="KW-0560">Oxidoreductase</keyword>
<dbReference type="Gene3D" id="2.102.10.10">
    <property type="entry name" value="Rieske [2Fe-2S] iron-sulphur domain"/>
    <property type="match status" value="1"/>
</dbReference>
<accession>A0A238LJB4</accession>
<dbReference type="RefSeq" id="WP_093993987.1">
    <property type="nucleotide sequence ID" value="NZ_FXZK01000012.1"/>
</dbReference>
<dbReference type="GO" id="GO:0046872">
    <property type="term" value="F:metal ion binding"/>
    <property type="evidence" value="ECO:0007669"/>
    <property type="project" value="UniProtKB-KW"/>
</dbReference>
<dbReference type="CDD" id="cd03528">
    <property type="entry name" value="Rieske_RO_ferredoxin"/>
    <property type="match status" value="1"/>
</dbReference>
<dbReference type="PANTHER" id="PTHR21496">
    <property type="entry name" value="FERREDOXIN-RELATED"/>
    <property type="match status" value="1"/>
</dbReference>
<dbReference type="SUPFAM" id="SSF50022">
    <property type="entry name" value="ISP domain"/>
    <property type="match status" value="1"/>
</dbReference>